<dbReference type="Proteomes" id="UP001633002">
    <property type="component" value="Unassembled WGS sequence"/>
</dbReference>
<accession>A0ABD3HFF5</accession>
<organism evidence="2 3">
    <name type="scientific">Riccia sorocarpa</name>
    <dbReference type="NCBI Taxonomy" id="122646"/>
    <lineage>
        <taxon>Eukaryota</taxon>
        <taxon>Viridiplantae</taxon>
        <taxon>Streptophyta</taxon>
        <taxon>Embryophyta</taxon>
        <taxon>Marchantiophyta</taxon>
        <taxon>Marchantiopsida</taxon>
        <taxon>Marchantiidae</taxon>
        <taxon>Marchantiales</taxon>
        <taxon>Ricciaceae</taxon>
        <taxon>Riccia</taxon>
    </lineage>
</organism>
<keyword evidence="3" id="KW-1185">Reference proteome</keyword>
<proteinExistence type="predicted"/>
<dbReference type="SUPFAM" id="SSF57850">
    <property type="entry name" value="RING/U-box"/>
    <property type="match status" value="1"/>
</dbReference>
<feature type="compositionally biased region" description="Basic and acidic residues" evidence="1">
    <location>
        <begin position="18"/>
        <end position="29"/>
    </location>
</feature>
<dbReference type="Gene3D" id="3.30.40.10">
    <property type="entry name" value="Zinc/RING finger domain, C3HC4 (zinc finger)"/>
    <property type="match status" value="1"/>
</dbReference>
<gene>
    <name evidence="2" type="ORF">R1sor_015204</name>
</gene>
<protein>
    <recommendedName>
        <fullName evidence="4">RING-type domain-containing protein</fullName>
    </recommendedName>
</protein>
<evidence type="ECO:0000313" key="2">
    <source>
        <dbReference type="EMBL" id="KAL3688895.1"/>
    </source>
</evidence>
<comment type="caution">
    <text evidence="2">The sequence shown here is derived from an EMBL/GenBank/DDBJ whole genome shotgun (WGS) entry which is preliminary data.</text>
</comment>
<dbReference type="AlphaFoldDB" id="A0ABD3HFF5"/>
<feature type="region of interest" description="Disordered" evidence="1">
    <location>
        <begin position="1"/>
        <end position="37"/>
    </location>
</feature>
<evidence type="ECO:0000313" key="3">
    <source>
        <dbReference type="Proteomes" id="UP001633002"/>
    </source>
</evidence>
<dbReference type="EMBL" id="JBJQOH010000004">
    <property type="protein sequence ID" value="KAL3688895.1"/>
    <property type="molecule type" value="Genomic_DNA"/>
</dbReference>
<sequence length="267" mass="30643">MLLREKQQQTQQVLDAQDENRKLVTDPGKRPSAARKKLKKVAQLNFSELSADEKDPKVLKWRYEELARLESKAQLEKAALGKKARDFYARMRKKWSTRDHDLVAMQETDLTLMVYRGPESLWPRDSLTRWTKGGKEVKRSMFPRWIPLPKAEGGTYIPEVDEKRDGIGRLPQARAVPEIWHDALCGVCLDGFGPEGGYVSGTCPYPFHLGCIDNLLHERPECGKCRTSFHDRLWYQFCLDGQMETAKKAARKNSQEITDAISEEGPH</sequence>
<name>A0ABD3HFF5_9MARC</name>
<dbReference type="InterPro" id="IPR013083">
    <property type="entry name" value="Znf_RING/FYVE/PHD"/>
</dbReference>
<evidence type="ECO:0008006" key="4">
    <source>
        <dbReference type="Google" id="ProtNLM"/>
    </source>
</evidence>
<evidence type="ECO:0000256" key="1">
    <source>
        <dbReference type="SAM" id="MobiDB-lite"/>
    </source>
</evidence>
<reference evidence="2 3" key="1">
    <citation type="submission" date="2024-09" db="EMBL/GenBank/DDBJ databases">
        <title>Chromosome-scale assembly of Riccia sorocarpa.</title>
        <authorList>
            <person name="Paukszto L."/>
        </authorList>
    </citation>
    <scope>NUCLEOTIDE SEQUENCE [LARGE SCALE GENOMIC DNA]</scope>
    <source>
        <strain evidence="2">LP-2024</strain>
        <tissue evidence="2">Aerial parts of the thallus</tissue>
    </source>
</reference>